<dbReference type="Gene3D" id="3.40.50.300">
    <property type="entry name" value="P-loop containing nucleotide triphosphate hydrolases"/>
    <property type="match status" value="1"/>
</dbReference>
<dbReference type="eggNOG" id="COG4637">
    <property type="taxonomic scope" value="Bacteria"/>
</dbReference>
<dbReference type="PANTHER" id="PTHR43581">
    <property type="entry name" value="ATP/GTP PHOSPHATASE"/>
    <property type="match status" value="1"/>
</dbReference>
<dbReference type="InterPro" id="IPR003959">
    <property type="entry name" value="ATPase_AAA_core"/>
</dbReference>
<gene>
    <name evidence="3" type="ORF">D104_02835</name>
</gene>
<dbReference type="PANTHER" id="PTHR43581:SF4">
    <property type="entry name" value="ATP_GTP PHOSPHATASE"/>
    <property type="match status" value="1"/>
</dbReference>
<dbReference type="InterPro" id="IPR051396">
    <property type="entry name" value="Bact_Antivir_Def_Nuclease"/>
</dbReference>
<dbReference type="SUPFAM" id="SSF52540">
    <property type="entry name" value="P-loop containing nucleoside triphosphate hydrolases"/>
    <property type="match status" value="1"/>
</dbReference>
<dbReference type="Proteomes" id="UP000018857">
    <property type="component" value="Unassembled WGS sequence"/>
</dbReference>
<accession>W1RY35</accession>
<evidence type="ECO:0000313" key="4">
    <source>
        <dbReference type="Proteomes" id="UP000018857"/>
    </source>
</evidence>
<dbReference type="InterPro" id="IPR014555">
    <property type="entry name" value="RecF-like"/>
</dbReference>
<keyword evidence="4" id="KW-1185">Reference proteome</keyword>
<dbReference type="RefSeq" id="WP_024022783.1">
    <property type="nucleotide sequence ID" value="NZ_AYOZ01000002.1"/>
</dbReference>
<dbReference type="GO" id="GO:0005524">
    <property type="term" value="F:ATP binding"/>
    <property type="evidence" value="ECO:0007669"/>
    <property type="project" value="InterPro"/>
</dbReference>
<dbReference type="STRING" id="1208321.D104_02835"/>
<dbReference type="PATRIC" id="fig|1208321.3.peg.573"/>
<evidence type="ECO:0000313" key="3">
    <source>
        <dbReference type="EMBL" id="ETI62126.1"/>
    </source>
</evidence>
<comment type="caution">
    <text evidence="3">The sequence shown here is derived from an EMBL/GenBank/DDBJ whole genome shotgun (WGS) entry which is preliminary data.</text>
</comment>
<reference evidence="3 4" key="1">
    <citation type="journal article" date="2014" name="Genome Announc.">
        <title>Draft Genome Sequence of Marinomonas sp. Strain D104, a Polycyclic Aromatic Hydrocarbon-Degrading Bacterium from the Deep-Sea Sediment of the Arctic Ocean.</title>
        <authorList>
            <person name="Dong C."/>
            <person name="Bai X."/>
            <person name="Lai Q."/>
            <person name="Xie Y."/>
            <person name="Chen X."/>
            <person name="Shao Z."/>
        </authorList>
    </citation>
    <scope>NUCLEOTIDE SEQUENCE [LARGE SCALE GENOMIC DNA]</scope>
    <source>
        <strain evidence="3 4">D104</strain>
    </source>
</reference>
<feature type="domain" description="ATPase AAA-type core" evidence="2">
    <location>
        <begin position="23"/>
        <end position="360"/>
    </location>
</feature>
<dbReference type="EMBL" id="AYOZ01000002">
    <property type="protein sequence ID" value="ETI62126.1"/>
    <property type="molecule type" value="Genomic_DNA"/>
</dbReference>
<dbReference type="PIRSF" id="PIRSF029347">
    <property type="entry name" value="RecF"/>
    <property type="match status" value="1"/>
</dbReference>
<feature type="coiled-coil region" evidence="1">
    <location>
        <begin position="121"/>
        <end position="186"/>
    </location>
</feature>
<dbReference type="Pfam" id="PF13304">
    <property type="entry name" value="AAA_21"/>
    <property type="match status" value="1"/>
</dbReference>
<evidence type="ECO:0000259" key="2">
    <source>
        <dbReference type="Pfam" id="PF13304"/>
    </source>
</evidence>
<dbReference type="GO" id="GO:0016887">
    <property type="term" value="F:ATP hydrolysis activity"/>
    <property type="evidence" value="ECO:0007669"/>
    <property type="project" value="InterPro"/>
</dbReference>
<evidence type="ECO:0000256" key="1">
    <source>
        <dbReference type="SAM" id="Coils"/>
    </source>
</evidence>
<dbReference type="OrthoDB" id="104167at2"/>
<name>W1RY35_9GAMM</name>
<proteinExistence type="predicted"/>
<protein>
    <submittedName>
        <fullName evidence="3">Recombinase RecF</fullName>
    </submittedName>
</protein>
<dbReference type="AlphaFoldDB" id="W1RY35"/>
<keyword evidence="1" id="KW-0175">Coiled coil</keyword>
<dbReference type="InterPro" id="IPR027417">
    <property type="entry name" value="P-loop_NTPase"/>
</dbReference>
<sequence>MLEELTIKNYKSISKLSFKLGRVNVFIGENGCGKSNILEAIALAGAADADKLDREFLLPRGIRATDPEDMISLFSEQEKKEIEINVVIDENDINFKLANNNKSYPNLERVLEILPEMHPHIDELKNNQEKYSNIVRLINKKFEKFENLEEIKKLNKTARKKLEAVLDDELKEIKTHIEELNSIEHTDTFLYKKINKTSRKLSNFLIYSPENSSLRLFYKEGQIEPLGINGEGLLKLLKVISKDEPDSLEEIKRCLNLFDWYKDFDIPSEFSEEKNTLNIFDKYIKEKNIDQRNANEGFLFVLFYMALIVSKDTPKIFAIDNIDASLNPKLCTRLIKEICNLSKEHNKQLFLTTHNPAILDGLDLNDPEQKLFVVSRNRHGHTRVKEVTVQDKPISSTGEPLRLSEAMLRGYLGGLPKGF</sequence>
<organism evidence="3 4">
    <name type="scientific">Marinomonas profundimaris</name>
    <dbReference type="NCBI Taxonomy" id="1208321"/>
    <lineage>
        <taxon>Bacteria</taxon>
        <taxon>Pseudomonadati</taxon>
        <taxon>Pseudomonadota</taxon>
        <taxon>Gammaproteobacteria</taxon>
        <taxon>Oceanospirillales</taxon>
        <taxon>Oceanospirillaceae</taxon>
        <taxon>Marinomonas</taxon>
    </lineage>
</organism>